<feature type="signal peptide" evidence="2">
    <location>
        <begin position="1"/>
        <end position="19"/>
    </location>
</feature>
<name>A0AAD9GK16_BABDI</name>
<organism evidence="3 4">
    <name type="scientific">Babesia divergens</name>
    <dbReference type="NCBI Taxonomy" id="32595"/>
    <lineage>
        <taxon>Eukaryota</taxon>
        <taxon>Sar</taxon>
        <taxon>Alveolata</taxon>
        <taxon>Apicomplexa</taxon>
        <taxon>Aconoidasida</taxon>
        <taxon>Piroplasmida</taxon>
        <taxon>Babesiidae</taxon>
        <taxon>Babesia</taxon>
    </lineage>
</organism>
<feature type="region of interest" description="Disordered" evidence="1">
    <location>
        <begin position="65"/>
        <end position="98"/>
    </location>
</feature>
<evidence type="ECO:0000256" key="1">
    <source>
        <dbReference type="SAM" id="MobiDB-lite"/>
    </source>
</evidence>
<dbReference type="Proteomes" id="UP001195914">
    <property type="component" value="Unassembled WGS sequence"/>
</dbReference>
<evidence type="ECO:0000256" key="2">
    <source>
        <dbReference type="SAM" id="SignalP"/>
    </source>
</evidence>
<sequence>MALLLKILALSIFATLVSSLALTESGIQRSDVDVDAHNSTSPERLLSGVSRRKYFPSGSGALTAAPANIASMDEDDFDDDDEEEEDDDDEGDYHHFNMGGDGSAAKVRLSGAAESRNAPKVVPSEAVDAKRKPLLMSSLPAHTEGASAAPESATDVIGNYIGSCIDGFHRVMNEFFENIDKQIEKNRALPLLEHGDTFF</sequence>
<protein>
    <submittedName>
        <fullName evidence="3">Uncharacterized protein</fullName>
    </submittedName>
</protein>
<feature type="chain" id="PRO_5041898892" evidence="2">
    <location>
        <begin position="20"/>
        <end position="199"/>
    </location>
</feature>
<reference evidence="3" key="2">
    <citation type="submission" date="2021-05" db="EMBL/GenBank/DDBJ databases">
        <authorList>
            <person name="Pain A."/>
        </authorList>
    </citation>
    <scope>NUCLEOTIDE SEQUENCE</scope>
    <source>
        <strain evidence="3">1802A</strain>
    </source>
</reference>
<reference evidence="3" key="1">
    <citation type="journal article" date="2014" name="Nucleic Acids Res.">
        <title>The evolutionary dynamics of variant antigen genes in Babesia reveal a history of genomic innovation underlying host-parasite interaction.</title>
        <authorList>
            <person name="Jackson A.P."/>
            <person name="Otto T.D."/>
            <person name="Darby A."/>
            <person name="Ramaprasad A."/>
            <person name="Xia D."/>
            <person name="Echaide I.E."/>
            <person name="Farber M."/>
            <person name="Gahlot S."/>
            <person name="Gamble J."/>
            <person name="Gupta D."/>
            <person name="Gupta Y."/>
            <person name="Jackson L."/>
            <person name="Malandrin L."/>
            <person name="Malas T.B."/>
            <person name="Moussa E."/>
            <person name="Nair M."/>
            <person name="Reid A.J."/>
            <person name="Sanders M."/>
            <person name="Sharma J."/>
            <person name="Tracey A."/>
            <person name="Quail M.A."/>
            <person name="Weir W."/>
            <person name="Wastling J.M."/>
            <person name="Hall N."/>
            <person name="Willadsen P."/>
            <person name="Lingelbach K."/>
            <person name="Shiels B."/>
            <person name="Tait A."/>
            <person name="Berriman M."/>
            <person name="Allred D.R."/>
            <person name="Pain A."/>
        </authorList>
    </citation>
    <scope>NUCLEOTIDE SEQUENCE</scope>
    <source>
        <strain evidence="3">1802A</strain>
    </source>
</reference>
<dbReference type="EMBL" id="JAHBMH010000007">
    <property type="protein sequence ID" value="KAK1939814.1"/>
    <property type="molecule type" value="Genomic_DNA"/>
</dbReference>
<proteinExistence type="predicted"/>
<gene>
    <name evidence="3" type="ORF">X943_003588</name>
</gene>
<feature type="compositionally biased region" description="Acidic residues" evidence="1">
    <location>
        <begin position="72"/>
        <end position="91"/>
    </location>
</feature>
<evidence type="ECO:0000313" key="3">
    <source>
        <dbReference type="EMBL" id="KAK1939814.1"/>
    </source>
</evidence>
<comment type="caution">
    <text evidence="3">The sequence shown here is derived from an EMBL/GenBank/DDBJ whole genome shotgun (WGS) entry which is preliminary data.</text>
</comment>
<evidence type="ECO:0000313" key="4">
    <source>
        <dbReference type="Proteomes" id="UP001195914"/>
    </source>
</evidence>
<dbReference type="AlphaFoldDB" id="A0AAD9GK16"/>
<keyword evidence="2" id="KW-0732">Signal</keyword>
<accession>A0AAD9GK16</accession>
<keyword evidence="4" id="KW-1185">Reference proteome</keyword>